<dbReference type="AlphaFoldDB" id="E1QP89"/>
<keyword evidence="2" id="KW-1185">Reference proteome</keyword>
<proteinExistence type="predicted"/>
<dbReference type="STRING" id="572478.Vdis_0869"/>
<accession>E1QP89</accession>
<protein>
    <submittedName>
        <fullName evidence="1">Uncharacterized protein</fullName>
    </submittedName>
</protein>
<gene>
    <name evidence="1" type="ordered locus">Vdis_0869</name>
</gene>
<evidence type="ECO:0000313" key="1">
    <source>
        <dbReference type="EMBL" id="ADN50260.1"/>
    </source>
</evidence>
<sequence>MGGFGVRDFALSTLVARLRPCVRVNRLCLVVWVGFI</sequence>
<reference evidence="1 2" key="1">
    <citation type="journal article" date="2010" name="Stand. Genomic Sci.">
        <title>Complete genome sequence of Vulcanisaeta distributa type strain (IC-017).</title>
        <authorList>
            <person name="Mavromatis K."/>
            <person name="Sikorski J."/>
            <person name="Pabst E."/>
            <person name="Teshima H."/>
            <person name="Lapidus A."/>
            <person name="Lucas S."/>
            <person name="Nolan M."/>
            <person name="Glavina Del Rio T."/>
            <person name="Cheng J.F."/>
            <person name="Bruce D."/>
            <person name="Goodwin L."/>
            <person name="Pitluck S."/>
            <person name="Liolios K."/>
            <person name="Ivanova N."/>
            <person name="Mikhailova N."/>
            <person name="Pati A."/>
            <person name="Chen A."/>
            <person name="Palaniappan K."/>
            <person name="Land M."/>
            <person name="Hauser L."/>
            <person name="Chang Y.J."/>
            <person name="Jeffries C.D."/>
            <person name="Rohde M."/>
            <person name="Spring S."/>
            <person name="Goker M."/>
            <person name="Wirth R."/>
            <person name="Woyke T."/>
            <person name="Bristow J."/>
            <person name="Eisen J.A."/>
            <person name="Markowitz V."/>
            <person name="Hugenholtz P."/>
            <person name="Klenk H.P."/>
            <person name="Kyrpides N.C."/>
        </authorList>
    </citation>
    <scope>NUCLEOTIDE SEQUENCE [LARGE SCALE GENOMIC DNA]</scope>
    <source>
        <strain evidence="2">DSM 14429 / JCM 11212 / NBRC 100878 / IC-017</strain>
    </source>
</reference>
<dbReference type="HOGENOM" id="CLU_3353989_0_0_2"/>
<dbReference type="EMBL" id="CP002100">
    <property type="protein sequence ID" value="ADN50260.1"/>
    <property type="molecule type" value="Genomic_DNA"/>
</dbReference>
<organism evidence="1 2">
    <name type="scientific">Vulcanisaeta distributa (strain DSM 14429 / JCM 11212 / NBRC 100878 / IC-017)</name>
    <dbReference type="NCBI Taxonomy" id="572478"/>
    <lineage>
        <taxon>Archaea</taxon>
        <taxon>Thermoproteota</taxon>
        <taxon>Thermoprotei</taxon>
        <taxon>Thermoproteales</taxon>
        <taxon>Thermoproteaceae</taxon>
        <taxon>Vulcanisaeta</taxon>
    </lineage>
</organism>
<dbReference type="Proteomes" id="UP000006681">
    <property type="component" value="Chromosome"/>
</dbReference>
<dbReference type="KEGG" id="vdi:Vdis_0869"/>
<evidence type="ECO:0000313" key="2">
    <source>
        <dbReference type="Proteomes" id="UP000006681"/>
    </source>
</evidence>
<name>E1QP89_VULDI</name>
<reference evidence="2" key="2">
    <citation type="journal article" date="2010" name="Stand. Genomic Sci.">
        <title>Complete genome sequence of Vulcanisaeta distributa type strain (IC-017T).</title>
        <authorList>
            <person name="Mavromatis K."/>
            <person name="Sikorski J."/>
            <person name="Pabst E."/>
            <person name="Teshima H."/>
            <person name="Lapidus A."/>
            <person name="Lucas S."/>
            <person name="Nolan M."/>
            <person name="Glavina Del Rio T."/>
            <person name="Cheng J."/>
            <person name="Bruce D."/>
            <person name="Goodwin L."/>
            <person name="Pitluck S."/>
            <person name="Liolios K."/>
            <person name="Ivanova N."/>
            <person name="Mikhailova N."/>
            <person name="Pati A."/>
            <person name="Chen A."/>
            <person name="Palaniappan K."/>
            <person name="Land M."/>
            <person name="Hauser L."/>
            <person name="Chang Y."/>
            <person name="Jeffries C."/>
            <person name="Rohde M."/>
            <person name="Spring S."/>
            <person name="Goker M."/>
            <person name="Wirth R."/>
            <person name="Woyke T."/>
            <person name="Bristow J."/>
            <person name="Eisen J."/>
            <person name="Markowitz V."/>
            <person name="Hugenholtz P."/>
            <person name="Klenk H."/>
            <person name="Kyrpides N."/>
        </authorList>
    </citation>
    <scope>NUCLEOTIDE SEQUENCE [LARGE SCALE GENOMIC DNA]</scope>
    <source>
        <strain evidence="2">DSM 14429 / JCM 11212 / NBRC 100878 / IC-017</strain>
    </source>
</reference>